<dbReference type="Pfam" id="PF13280">
    <property type="entry name" value="WYL"/>
    <property type="match status" value="1"/>
</dbReference>
<dbReference type="PROSITE" id="PS52050">
    <property type="entry name" value="WYL"/>
    <property type="match status" value="1"/>
</dbReference>
<reference evidence="2" key="1">
    <citation type="journal article" date="2020" name="mSystems">
        <title>Genome- and Community-Level Interaction Insights into Carbon Utilization and Element Cycling Functions of Hydrothermarchaeota in Hydrothermal Sediment.</title>
        <authorList>
            <person name="Zhou Z."/>
            <person name="Liu Y."/>
            <person name="Xu W."/>
            <person name="Pan J."/>
            <person name="Luo Z.H."/>
            <person name="Li M."/>
        </authorList>
    </citation>
    <scope>NUCLEOTIDE SEQUENCE [LARGE SCALE GENOMIC DNA]</scope>
    <source>
        <strain evidence="2">HyVt-538</strain>
    </source>
</reference>
<comment type="caution">
    <text evidence="2">The sequence shown here is derived from an EMBL/GenBank/DDBJ whole genome shotgun (WGS) entry which is preliminary data.</text>
</comment>
<gene>
    <name evidence="2" type="ORF">ENK01_02000</name>
</gene>
<organism evidence="2">
    <name type="scientific">Hellea balneolensis</name>
    <dbReference type="NCBI Taxonomy" id="287478"/>
    <lineage>
        <taxon>Bacteria</taxon>
        <taxon>Pseudomonadati</taxon>
        <taxon>Pseudomonadota</taxon>
        <taxon>Alphaproteobacteria</taxon>
        <taxon>Maricaulales</taxon>
        <taxon>Robiginitomaculaceae</taxon>
        <taxon>Hellea</taxon>
    </lineage>
</organism>
<sequence length="132" mass="14843">MDKDREADMNSTPGNILTQLLKAVRLSRLLEIDYSDGRGRASTRRVQPLALTFYPHGQILGAYCLLREDFRQFRIDRIVSARETGENFGPSAPDLVRRYRRRIAHDAPPEPLRFSGSLDWGTCEPSGPLGAG</sequence>
<name>A0A7V5NWV6_9PROT</name>
<feature type="domain" description="WYL" evidence="1">
    <location>
        <begin position="16"/>
        <end position="82"/>
    </location>
</feature>
<dbReference type="AlphaFoldDB" id="A0A7V5NWV6"/>
<evidence type="ECO:0000259" key="1">
    <source>
        <dbReference type="Pfam" id="PF13280"/>
    </source>
</evidence>
<dbReference type="PANTHER" id="PTHR34580:SF3">
    <property type="entry name" value="PROTEIN PAFB"/>
    <property type="match status" value="1"/>
</dbReference>
<proteinExistence type="predicted"/>
<protein>
    <submittedName>
        <fullName evidence="2">WYL domain-containing protein</fullName>
    </submittedName>
</protein>
<accession>A0A7V5NWV6</accession>
<dbReference type="EMBL" id="DROP01000135">
    <property type="protein sequence ID" value="HHI88702.1"/>
    <property type="molecule type" value="Genomic_DNA"/>
</dbReference>
<dbReference type="InterPro" id="IPR051534">
    <property type="entry name" value="CBASS_pafABC_assoc_protein"/>
</dbReference>
<evidence type="ECO:0000313" key="2">
    <source>
        <dbReference type="EMBL" id="HHI88702.1"/>
    </source>
</evidence>
<dbReference type="InterPro" id="IPR026881">
    <property type="entry name" value="WYL_dom"/>
</dbReference>
<feature type="non-terminal residue" evidence="2">
    <location>
        <position position="132"/>
    </location>
</feature>
<dbReference type="Proteomes" id="UP000885806">
    <property type="component" value="Unassembled WGS sequence"/>
</dbReference>
<dbReference type="PANTHER" id="PTHR34580">
    <property type="match status" value="1"/>
</dbReference>